<dbReference type="CTD" id="37065"/>
<dbReference type="CDD" id="cd19857">
    <property type="entry name" value="DSRM_STAU_rpt1"/>
    <property type="match status" value="1"/>
</dbReference>
<dbReference type="GO" id="GO:0010494">
    <property type="term" value="C:cytoplasmic stress granule"/>
    <property type="evidence" value="ECO:0007669"/>
    <property type="project" value="TreeGrafter"/>
</dbReference>
<dbReference type="PROSITE" id="PS50137">
    <property type="entry name" value="DS_RBD"/>
    <property type="match status" value="5"/>
</dbReference>
<feature type="domain" description="DRBM" evidence="5">
    <location>
        <begin position="422"/>
        <end position="489"/>
    </location>
</feature>
<feature type="domain" description="DRBM" evidence="5">
    <location>
        <begin position="199"/>
        <end position="266"/>
    </location>
</feature>
<dbReference type="InterPro" id="IPR032478">
    <property type="entry name" value="Staufen_C"/>
</dbReference>
<dbReference type="PANTHER" id="PTHR46054">
    <property type="entry name" value="MATERNAL EFFECT PROTEIN STAUFEN"/>
    <property type="match status" value="1"/>
</dbReference>
<dbReference type="KEGG" id="dqu:106744439"/>
<name>A0A6P3X9Z8_DINQU</name>
<feature type="region of interest" description="Disordered" evidence="4">
    <location>
        <begin position="601"/>
        <end position="627"/>
    </location>
</feature>
<dbReference type="GO" id="GO:0003725">
    <property type="term" value="F:double-stranded RNA binding"/>
    <property type="evidence" value="ECO:0007669"/>
    <property type="project" value="TreeGrafter"/>
</dbReference>
<accession>A0A6P3X9Z8</accession>
<evidence type="ECO:0000256" key="2">
    <source>
        <dbReference type="ARBA" id="ARBA00022884"/>
    </source>
</evidence>
<dbReference type="SMART" id="SM00358">
    <property type="entry name" value="DSRM"/>
    <property type="match status" value="5"/>
</dbReference>
<keyword evidence="2 3" id="KW-0694">RNA-binding</keyword>
<dbReference type="GO" id="GO:0032839">
    <property type="term" value="C:dendrite cytoplasm"/>
    <property type="evidence" value="ECO:0007669"/>
    <property type="project" value="GOC"/>
</dbReference>
<gene>
    <name evidence="7" type="primary">LOC106744439</name>
</gene>
<dbReference type="OrthoDB" id="10037267at2759"/>
<feature type="region of interest" description="Disordered" evidence="4">
    <location>
        <begin position="1"/>
        <end position="83"/>
    </location>
</feature>
<evidence type="ECO:0000256" key="1">
    <source>
        <dbReference type="ARBA" id="ARBA00022737"/>
    </source>
</evidence>
<evidence type="ECO:0000313" key="6">
    <source>
        <dbReference type="Proteomes" id="UP000515204"/>
    </source>
</evidence>
<feature type="domain" description="DRBM" evidence="5">
    <location>
        <begin position="356"/>
        <end position="391"/>
    </location>
</feature>
<dbReference type="CDD" id="cd19859">
    <property type="entry name" value="DSRM_STAU_rpt3"/>
    <property type="match status" value="1"/>
</dbReference>
<dbReference type="GO" id="GO:0005886">
    <property type="term" value="C:plasma membrane"/>
    <property type="evidence" value="ECO:0007669"/>
    <property type="project" value="TreeGrafter"/>
</dbReference>
<evidence type="ECO:0000313" key="7">
    <source>
        <dbReference type="RefSeq" id="XP_014474704.1"/>
    </source>
</evidence>
<reference evidence="7" key="1">
    <citation type="submission" date="2025-08" db="UniProtKB">
        <authorList>
            <consortium name="RefSeq"/>
        </authorList>
    </citation>
    <scope>IDENTIFICATION</scope>
</reference>
<dbReference type="RefSeq" id="XP_014474704.1">
    <property type="nucleotide sequence ID" value="XM_014619218.1"/>
</dbReference>
<feature type="region of interest" description="Disordered" evidence="4">
    <location>
        <begin position="112"/>
        <end position="194"/>
    </location>
</feature>
<dbReference type="Gene3D" id="3.30.160.20">
    <property type="match status" value="5"/>
</dbReference>
<dbReference type="GO" id="GO:0098964">
    <property type="term" value="P:anterograde dendritic transport of messenger ribonucleoprotein complex"/>
    <property type="evidence" value="ECO:0007669"/>
    <property type="project" value="TreeGrafter"/>
</dbReference>
<dbReference type="Pfam" id="PF16482">
    <property type="entry name" value="Staufen_C"/>
    <property type="match status" value="1"/>
</dbReference>
<feature type="compositionally biased region" description="Low complexity" evidence="4">
    <location>
        <begin position="112"/>
        <end position="168"/>
    </location>
</feature>
<dbReference type="CDD" id="cd19860">
    <property type="entry name" value="DSRM_STAU_rpt4"/>
    <property type="match status" value="1"/>
</dbReference>
<feature type="compositionally biased region" description="Low complexity" evidence="4">
    <location>
        <begin position="26"/>
        <end position="39"/>
    </location>
</feature>
<dbReference type="AlphaFoldDB" id="A0A6P3X9Z8"/>
<dbReference type="SUPFAM" id="SSF54768">
    <property type="entry name" value="dsRNA-binding domain-like"/>
    <property type="match status" value="5"/>
</dbReference>
<dbReference type="GO" id="GO:0003729">
    <property type="term" value="F:mRNA binding"/>
    <property type="evidence" value="ECO:0007669"/>
    <property type="project" value="TreeGrafter"/>
</dbReference>
<evidence type="ECO:0000256" key="3">
    <source>
        <dbReference type="PROSITE-ProRule" id="PRU00266"/>
    </source>
</evidence>
<dbReference type="GO" id="GO:0008298">
    <property type="term" value="P:intracellular mRNA localization"/>
    <property type="evidence" value="ECO:0007669"/>
    <property type="project" value="TreeGrafter"/>
</dbReference>
<keyword evidence="6" id="KW-1185">Reference proteome</keyword>
<dbReference type="CDD" id="cd19861">
    <property type="entry name" value="DSRM_STAU_rpt5"/>
    <property type="match status" value="1"/>
</dbReference>
<protein>
    <submittedName>
        <fullName evidence="7">Double-stranded RNA-binding protein Staufen homolog 2</fullName>
    </submittedName>
</protein>
<sequence length="804" mass="88602">MLRHQHHAMQNQLRDNRMAGPMRPMQQANLPPLHQPQHLLPHRNPHQPILSMPPHQQHMHHMQHPGPPHGNPRQPMLMGMNTHNANNTMVSVSMKDQTNTVSVTLQNSNIQSQYHQQQQQPNNQPNQSLQQQAQQQQVQQPQSQQQQQPQQHVSQQTVVEQTKVVTNDGSGGESRDDGSSGQNHANATNPALANMKEKTPMCLLNELARFNRVQHQYRLTNEQGPAHKKRFTVTLKLGEEEYIAEGPSIKKAQHSAATEALTKTWYRQPPPKPTKAMRIGHLGKCPTGSGHLPPTVELNALAMKRGEPTVYTFRQAPPAALQHQYAVTHGYGNFPRMFNPRLPYNRGVHTDLQGLYLVTLKVGEREFTGRGLTGQAARHDAASRALEQLRQLPLPEEVANANNANENGTLSGIDDPNAELKSPVSLVHETALKRGLPVSFEVVSESGKPHIRTFMTKCTVGDKVTVGEGSSKKVSKKRAAELMLEELKRLPPLPASIQNRSLRVKRKPPATKKKSRNLIKVYQEPRSENEAAEEVNPVSRLVQIQQAKREREPVYNLIDEKGAPRRREFVMEVTMGQHSAQGIGPNKKLAKRAAAEALLTQLGYSKPSPQPAKPSIKTGDSESTETKPRKVTFLEDDQVNDIQPHSVGGTIGRQLAPGLLLVDGGQESKLGGGPSVQIVAEELRGQQQQNSAGVSPKDQLHYLSQLLNFSVEFSDFPKGGMSINKEYLSLVSLSTDPPQVCHGNGATIAASRNQAALKALRTLTKLGLDNAANAQAKKDKGASGDGIHISIQVKNNIMDGAIDK</sequence>
<dbReference type="GO" id="GO:0007281">
    <property type="term" value="P:germ cell development"/>
    <property type="evidence" value="ECO:0007669"/>
    <property type="project" value="TreeGrafter"/>
</dbReference>
<dbReference type="GeneID" id="106744439"/>
<dbReference type="Pfam" id="PF00035">
    <property type="entry name" value="dsrm"/>
    <property type="match status" value="3"/>
</dbReference>
<dbReference type="InterPro" id="IPR014720">
    <property type="entry name" value="dsRBD_dom"/>
</dbReference>
<dbReference type="FunFam" id="3.30.160.20:FF:000007">
    <property type="entry name" value="Double-stranded RNA-binding protein Staufen homolog 1"/>
    <property type="match status" value="2"/>
</dbReference>
<dbReference type="GO" id="GO:0010468">
    <property type="term" value="P:regulation of gene expression"/>
    <property type="evidence" value="ECO:0007669"/>
    <property type="project" value="UniProtKB-ARBA"/>
</dbReference>
<dbReference type="PANTHER" id="PTHR46054:SF3">
    <property type="entry name" value="MATERNAL EFFECT PROTEIN STAUFEN"/>
    <property type="match status" value="1"/>
</dbReference>
<dbReference type="GO" id="GO:0043025">
    <property type="term" value="C:neuronal cell body"/>
    <property type="evidence" value="ECO:0007669"/>
    <property type="project" value="TreeGrafter"/>
</dbReference>
<dbReference type="InterPro" id="IPR051740">
    <property type="entry name" value="DRBM-containing_protein"/>
</dbReference>
<feature type="domain" description="DRBM" evidence="5">
    <location>
        <begin position="536"/>
        <end position="604"/>
    </location>
</feature>
<keyword evidence="1" id="KW-0677">Repeat</keyword>
<feature type="domain" description="DRBM" evidence="5">
    <location>
        <begin position="695"/>
        <end position="765"/>
    </location>
</feature>
<evidence type="ECO:0000259" key="5">
    <source>
        <dbReference type="PROSITE" id="PS50137"/>
    </source>
</evidence>
<dbReference type="GO" id="GO:0035418">
    <property type="term" value="P:protein localization to synapse"/>
    <property type="evidence" value="ECO:0007669"/>
    <property type="project" value="TreeGrafter"/>
</dbReference>
<dbReference type="Proteomes" id="UP000515204">
    <property type="component" value="Unplaced"/>
</dbReference>
<organism evidence="6 7">
    <name type="scientific">Dinoponera quadriceps</name>
    <name type="common">South American ant</name>
    <dbReference type="NCBI Taxonomy" id="609295"/>
    <lineage>
        <taxon>Eukaryota</taxon>
        <taxon>Metazoa</taxon>
        <taxon>Ecdysozoa</taxon>
        <taxon>Arthropoda</taxon>
        <taxon>Hexapoda</taxon>
        <taxon>Insecta</taxon>
        <taxon>Pterygota</taxon>
        <taxon>Neoptera</taxon>
        <taxon>Endopterygota</taxon>
        <taxon>Hymenoptera</taxon>
        <taxon>Apocrita</taxon>
        <taxon>Aculeata</taxon>
        <taxon>Formicoidea</taxon>
        <taxon>Formicidae</taxon>
        <taxon>Ponerinae</taxon>
        <taxon>Ponerini</taxon>
        <taxon>Dinoponera</taxon>
    </lineage>
</organism>
<proteinExistence type="predicted"/>
<dbReference type="FunFam" id="3.30.160.20:FF:000013">
    <property type="entry name" value="double-stranded RNA-binding protein Staufen homolog 2 isoform X3"/>
    <property type="match status" value="1"/>
</dbReference>
<feature type="compositionally biased region" description="Polar residues" evidence="4">
    <location>
        <begin position="182"/>
        <end position="191"/>
    </location>
</feature>
<feature type="compositionally biased region" description="Low complexity" evidence="4">
    <location>
        <begin position="46"/>
        <end position="56"/>
    </location>
</feature>
<evidence type="ECO:0000256" key="4">
    <source>
        <dbReference type="SAM" id="MobiDB-lite"/>
    </source>
</evidence>